<sequence length="73" mass="8548">MTTRYLQDEVLLPHHAGPAEVRKKLVQRRAEQFELLAQCEITAIMRTTPSPEVVKRRRVVLEDKIRAEHQTTQ</sequence>
<keyword evidence="2" id="KW-1185">Reference proteome</keyword>
<dbReference type="Proteomes" id="UP001491310">
    <property type="component" value="Unassembled WGS sequence"/>
</dbReference>
<dbReference type="EMBL" id="JALJOT010000016">
    <property type="protein sequence ID" value="KAK9902080.1"/>
    <property type="molecule type" value="Genomic_DNA"/>
</dbReference>
<organism evidence="1 2">
    <name type="scientific">Coccomyxa subellipsoidea</name>
    <dbReference type="NCBI Taxonomy" id="248742"/>
    <lineage>
        <taxon>Eukaryota</taxon>
        <taxon>Viridiplantae</taxon>
        <taxon>Chlorophyta</taxon>
        <taxon>core chlorophytes</taxon>
        <taxon>Trebouxiophyceae</taxon>
        <taxon>Trebouxiophyceae incertae sedis</taxon>
        <taxon>Coccomyxaceae</taxon>
        <taxon>Coccomyxa</taxon>
    </lineage>
</organism>
<comment type="caution">
    <text evidence="1">The sequence shown here is derived from an EMBL/GenBank/DDBJ whole genome shotgun (WGS) entry which is preliminary data.</text>
</comment>
<proteinExistence type="predicted"/>
<accession>A0ABR2YCA4</accession>
<protein>
    <recommendedName>
        <fullName evidence="3">DUF465 domain-containing protein</fullName>
    </recommendedName>
</protein>
<evidence type="ECO:0008006" key="3">
    <source>
        <dbReference type="Google" id="ProtNLM"/>
    </source>
</evidence>
<reference evidence="1 2" key="1">
    <citation type="journal article" date="2024" name="Nat. Commun.">
        <title>Phylogenomics reveals the evolutionary origins of lichenization in chlorophyte algae.</title>
        <authorList>
            <person name="Puginier C."/>
            <person name="Libourel C."/>
            <person name="Otte J."/>
            <person name="Skaloud P."/>
            <person name="Haon M."/>
            <person name="Grisel S."/>
            <person name="Petersen M."/>
            <person name="Berrin J.G."/>
            <person name="Delaux P.M."/>
            <person name="Dal Grande F."/>
            <person name="Keller J."/>
        </authorList>
    </citation>
    <scope>NUCLEOTIDE SEQUENCE [LARGE SCALE GENOMIC DNA]</scope>
    <source>
        <strain evidence="1 2">SAG 216-7</strain>
    </source>
</reference>
<evidence type="ECO:0000313" key="2">
    <source>
        <dbReference type="Proteomes" id="UP001491310"/>
    </source>
</evidence>
<gene>
    <name evidence="1" type="ORF">WJX75_003539</name>
</gene>
<evidence type="ECO:0000313" key="1">
    <source>
        <dbReference type="EMBL" id="KAK9902080.1"/>
    </source>
</evidence>
<name>A0ABR2YCA4_9CHLO</name>